<evidence type="ECO:0000313" key="1">
    <source>
        <dbReference type="EMBL" id="MBW4329380.1"/>
    </source>
</evidence>
<proteinExistence type="predicted"/>
<dbReference type="EMBL" id="JAHWZX010000001">
    <property type="protein sequence ID" value="MBW4329380.1"/>
    <property type="molecule type" value="Genomic_DNA"/>
</dbReference>
<dbReference type="Proteomes" id="UP001197214">
    <property type="component" value="Unassembled WGS sequence"/>
</dbReference>
<evidence type="ECO:0000313" key="2">
    <source>
        <dbReference type="Proteomes" id="UP001197214"/>
    </source>
</evidence>
<organism evidence="1 2">
    <name type="scientific">Stakelama flava</name>
    <dbReference type="NCBI Taxonomy" id="2860338"/>
    <lineage>
        <taxon>Bacteria</taxon>
        <taxon>Pseudomonadati</taxon>
        <taxon>Pseudomonadota</taxon>
        <taxon>Alphaproteobacteria</taxon>
        <taxon>Sphingomonadales</taxon>
        <taxon>Sphingomonadaceae</taxon>
        <taxon>Stakelama</taxon>
    </lineage>
</organism>
<name>A0ABS6XGQ3_9SPHN</name>
<reference evidence="1 2" key="1">
    <citation type="submission" date="2021-07" db="EMBL/GenBank/DDBJ databases">
        <title>Stakelama flava sp. nov., a novel endophytic bacterium isolated from branch of Kandelia candel.</title>
        <authorList>
            <person name="Tuo L."/>
        </authorList>
    </citation>
    <scope>NUCLEOTIDE SEQUENCE [LARGE SCALE GENOMIC DNA]</scope>
    <source>
        <strain evidence="1 2">CBK3Z-3</strain>
    </source>
</reference>
<comment type="caution">
    <text evidence="1">The sequence shown here is derived from an EMBL/GenBank/DDBJ whole genome shotgun (WGS) entry which is preliminary data.</text>
</comment>
<gene>
    <name evidence="1" type="ORF">KY084_00610</name>
</gene>
<dbReference type="RefSeq" id="WP_219236500.1">
    <property type="nucleotide sequence ID" value="NZ_JAHWZX010000001.1"/>
</dbReference>
<accession>A0ABS6XGQ3</accession>
<keyword evidence="2" id="KW-1185">Reference proteome</keyword>
<protein>
    <submittedName>
        <fullName evidence="1">Uncharacterized protein</fullName>
    </submittedName>
</protein>
<sequence length="69" mass="7982">MSDGHLHIGVERIEAALARIEKAANARAFDIDRIRRRHETLRQRVETAIEALDSLILRQAHDDDREDQP</sequence>